<dbReference type="SUPFAM" id="SSF53335">
    <property type="entry name" value="S-adenosyl-L-methionine-dependent methyltransferases"/>
    <property type="match status" value="1"/>
</dbReference>
<keyword evidence="3" id="KW-1185">Reference proteome</keyword>
<dbReference type="GO" id="GO:0008425">
    <property type="term" value="F:2-methoxy-6-polyprenyl-1,4-benzoquinol methyltransferase activity"/>
    <property type="evidence" value="ECO:0007669"/>
    <property type="project" value="TreeGrafter"/>
</dbReference>
<dbReference type="InterPro" id="IPR041698">
    <property type="entry name" value="Methyltransf_25"/>
</dbReference>
<dbReference type="Pfam" id="PF13649">
    <property type="entry name" value="Methyltransf_25"/>
    <property type="match status" value="1"/>
</dbReference>
<comment type="caution">
    <text evidence="2">The sequence shown here is derived from an EMBL/GenBank/DDBJ whole genome shotgun (WGS) entry which is preliminary data.</text>
</comment>
<sequence>MTTEDKTQYDKFAAKYTSVVDLPYFQLEAEFVRLALDDCTGLTVLDLGGGSGIHARDAIDAGAALVDVVDISSEMLREGEAAETALGRSDRIRWFQADITQPLVEQVTPHGPHYQHGYDIVMVNWTFNHATSIQDLRAMWTNVSSSLKPGGRFLGVRVHSVDPAYISHGKYGIKFTDVEGIPDGVKYWVEALTEPPVGFEGTAIRSTSVTDNIAGELGLVGLKLMNPEKTEVVQKDLDFWAEFIKDPFFVMVTASKA</sequence>
<protein>
    <recommendedName>
        <fullName evidence="1">Methyltransferase domain-containing protein</fullName>
    </recommendedName>
</protein>
<gene>
    <name evidence="2" type="ORF">FE257_008030</name>
</gene>
<dbReference type="InterPro" id="IPR029063">
    <property type="entry name" value="SAM-dependent_MTases_sf"/>
</dbReference>
<name>A0AAD4CNN4_ASPNN</name>
<dbReference type="AlphaFoldDB" id="A0AAD4CNN4"/>
<dbReference type="EMBL" id="VCAU01000040">
    <property type="protein sequence ID" value="KAF9889053.1"/>
    <property type="molecule type" value="Genomic_DNA"/>
</dbReference>
<evidence type="ECO:0000259" key="1">
    <source>
        <dbReference type="Pfam" id="PF13649"/>
    </source>
</evidence>
<accession>A0AAD4CNN4</accession>
<dbReference type="PANTHER" id="PTHR43591:SF24">
    <property type="entry name" value="2-METHOXY-6-POLYPRENYL-1,4-BENZOQUINOL METHYLASE, MITOCHONDRIAL"/>
    <property type="match status" value="1"/>
</dbReference>
<organism evidence="2 3">
    <name type="scientific">Aspergillus nanangensis</name>
    <dbReference type="NCBI Taxonomy" id="2582783"/>
    <lineage>
        <taxon>Eukaryota</taxon>
        <taxon>Fungi</taxon>
        <taxon>Dikarya</taxon>
        <taxon>Ascomycota</taxon>
        <taxon>Pezizomycotina</taxon>
        <taxon>Eurotiomycetes</taxon>
        <taxon>Eurotiomycetidae</taxon>
        <taxon>Eurotiales</taxon>
        <taxon>Aspergillaceae</taxon>
        <taxon>Aspergillus</taxon>
        <taxon>Aspergillus subgen. Circumdati</taxon>
    </lineage>
</organism>
<evidence type="ECO:0000313" key="3">
    <source>
        <dbReference type="Proteomes" id="UP001194746"/>
    </source>
</evidence>
<dbReference type="Gene3D" id="3.40.50.150">
    <property type="entry name" value="Vaccinia Virus protein VP39"/>
    <property type="match status" value="1"/>
</dbReference>
<dbReference type="Proteomes" id="UP001194746">
    <property type="component" value="Unassembled WGS sequence"/>
</dbReference>
<dbReference type="CDD" id="cd02440">
    <property type="entry name" value="AdoMet_MTases"/>
    <property type="match status" value="1"/>
</dbReference>
<proteinExistence type="predicted"/>
<evidence type="ECO:0000313" key="2">
    <source>
        <dbReference type="EMBL" id="KAF9889053.1"/>
    </source>
</evidence>
<feature type="domain" description="Methyltransferase" evidence="1">
    <location>
        <begin position="44"/>
        <end position="151"/>
    </location>
</feature>
<dbReference type="PANTHER" id="PTHR43591">
    <property type="entry name" value="METHYLTRANSFERASE"/>
    <property type="match status" value="1"/>
</dbReference>
<reference evidence="2" key="1">
    <citation type="journal article" date="2019" name="Beilstein J. Org. Chem.">
        <title>Nanangenines: drimane sesquiterpenoids as the dominant metabolite cohort of a novel Australian fungus, Aspergillus nanangensis.</title>
        <authorList>
            <person name="Lacey H.J."/>
            <person name="Gilchrist C.L.M."/>
            <person name="Crombie A."/>
            <person name="Kalaitzis J.A."/>
            <person name="Vuong D."/>
            <person name="Rutledge P.J."/>
            <person name="Turner P."/>
            <person name="Pitt J.I."/>
            <person name="Lacey E."/>
            <person name="Chooi Y.H."/>
            <person name="Piggott A.M."/>
        </authorList>
    </citation>
    <scope>NUCLEOTIDE SEQUENCE</scope>
    <source>
        <strain evidence="2">MST-FP2251</strain>
    </source>
</reference>
<reference evidence="2" key="2">
    <citation type="submission" date="2020-02" db="EMBL/GenBank/DDBJ databases">
        <authorList>
            <person name="Gilchrist C.L.M."/>
            <person name="Chooi Y.-H."/>
        </authorList>
    </citation>
    <scope>NUCLEOTIDE SEQUENCE</scope>
    <source>
        <strain evidence="2">MST-FP2251</strain>
    </source>
</reference>